<dbReference type="HAMAP" id="MF_00601">
    <property type="entry name" value="EutC"/>
    <property type="match status" value="1"/>
</dbReference>
<dbReference type="PANTHER" id="PTHR39330:SF1">
    <property type="entry name" value="ETHANOLAMINE AMMONIA-LYASE SMALL SUBUNIT"/>
    <property type="match status" value="1"/>
</dbReference>
<keyword evidence="3 8" id="KW-0170">Cobalt</keyword>
<dbReference type="Gene3D" id="1.10.30.40">
    <property type="entry name" value="Ethanolamine ammonia-lyase light chain (EutC), N-terminal domain"/>
    <property type="match status" value="1"/>
</dbReference>
<comment type="catalytic activity">
    <reaction evidence="5 8">
        <text>ethanolamine = acetaldehyde + NH4(+)</text>
        <dbReference type="Rhea" id="RHEA:15313"/>
        <dbReference type="ChEBI" id="CHEBI:15343"/>
        <dbReference type="ChEBI" id="CHEBI:28938"/>
        <dbReference type="ChEBI" id="CHEBI:57603"/>
        <dbReference type="EC" id="4.3.1.7"/>
    </reaction>
</comment>
<dbReference type="AlphaFoldDB" id="A0A4Z0QYZ0"/>
<dbReference type="FunFam" id="3.40.50.11240:FF:000001">
    <property type="entry name" value="Ethanolamine ammonia-lyase light chain"/>
    <property type="match status" value="1"/>
</dbReference>
<dbReference type="InterPro" id="IPR042251">
    <property type="entry name" value="EutC_C"/>
</dbReference>
<dbReference type="GO" id="GO:0008851">
    <property type="term" value="F:ethanolamine ammonia-lyase activity"/>
    <property type="evidence" value="ECO:0007669"/>
    <property type="project" value="UniProtKB-UniRule"/>
</dbReference>
<dbReference type="GO" id="GO:0009350">
    <property type="term" value="C:ethanolamine ammonia-lyase complex"/>
    <property type="evidence" value="ECO:0007669"/>
    <property type="project" value="UniProtKB-UniRule"/>
</dbReference>
<evidence type="ECO:0000256" key="3">
    <source>
        <dbReference type="ARBA" id="ARBA00023285"/>
    </source>
</evidence>
<comment type="pathway">
    <text evidence="8">Amine and polyamine degradation; ethanolamine degradation.</text>
</comment>
<dbReference type="Proteomes" id="UP000298460">
    <property type="component" value="Unassembled WGS sequence"/>
</dbReference>
<comment type="caution">
    <text evidence="9">The sequence shown here is derived from an EMBL/GenBank/DDBJ whole genome shotgun (WGS) entry which is preliminary data.</text>
</comment>
<dbReference type="InterPro" id="IPR042255">
    <property type="entry name" value="EutC_N"/>
</dbReference>
<gene>
    <name evidence="8" type="primary">eutC</name>
    <name evidence="9" type="ORF">E4K67_25090</name>
</gene>
<evidence type="ECO:0000256" key="7">
    <source>
        <dbReference type="ARBA" id="ARBA00069181"/>
    </source>
</evidence>
<sequence>MLSAKAKDHVMSAAIMDKPLTTDNSSEEMVTFPSLNEMQISNPFNADAVKAMKKSTPARIGIGRAGARPKTMSWLRFLADHAVAQDAVFLDVSDEFLKQNNLMSVQSAVANKDEFLTRPDLGRRLSVEAVKTVSEKCEKNVQVQILIVDGLSSSAIEANIPDLLPALMQGLKSSGIKVGAPFFVKYGRVWVQDHVAALVNSDVIVSLIGERPGLGTAESLSAYIIYRPDASTVEADRTVISNIHKGGIPPVEAGAHLADVVKQILAAKASGVKFNQQK</sequence>
<dbReference type="GO" id="GO:0031471">
    <property type="term" value="C:ethanolamine degradation polyhedral organelle"/>
    <property type="evidence" value="ECO:0007669"/>
    <property type="project" value="UniProtKB-UniRule"/>
</dbReference>
<dbReference type="Gene3D" id="3.40.50.11240">
    <property type="entry name" value="Ethanolamine ammonia-lyase light chain (EutC)"/>
    <property type="match status" value="1"/>
</dbReference>
<accession>A0A4Z0QYZ0</accession>
<feature type="binding site" evidence="8">
    <location>
        <position position="189"/>
    </location>
    <ligand>
        <name>adenosylcob(III)alamin</name>
        <dbReference type="ChEBI" id="CHEBI:18408"/>
    </ligand>
</feature>
<comment type="subunit">
    <text evidence="8">The basic unit is a heterodimer which dimerizes to form tetramers. The heterotetramers trimerize; 6 large subunits form a core ring with 6 small subunits projecting outwards.</text>
</comment>
<evidence type="ECO:0000313" key="10">
    <source>
        <dbReference type="Proteomes" id="UP000298460"/>
    </source>
</evidence>
<keyword evidence="1 8" id="KW-0846">Cobalamin</keyword>
<comment type="similarity">
    <text evidence="8">Belongs to the EutC family.</text>
</comment>
<protein>
    <recommendedName>
        <fullName evidence="7 8">Ethanolamine ammonia-lyase small subunit</fullName>
        <shortName evidence="8">EAL small subunit</shortName>
        <ecNumber evidence="6 8">4.3.1.7</ecNumber>
    </recommendedName>
</protein>
<dbReference type="Pfam" id="PF05985">
    <property type="entry name" value="EutC"/>
    <property type="match status" value="1"/>
</dbReference>
<dbReference type="GO" id="GO:0006520">
    <property type="term" value="P:amino acid metabolic process"/>
    <property type="evidence" value="ECO:0007669"/>
    <property type="project" value="InterPro"/>
</dbReference>
<keyword evidence="2 8" id="KW-0456">Lyase</keyword>
<organism evidence="9 10">
    <name type="scientific">Desulfosporosinus fructosivorans</name>
    <dbReference type="NCBI Taxonomy" id="2018669"/>
    <lineage>
        <taxon>Bacteria</taxon>
        <taxon>Bacillati</taxon>
        <taxon>Bacillota</taxon>
        <taxon>Clostridia</taxon>
        <taxon>Eubacteriales</taxon>
        <taxon>Desulfitobacteriaceae</taxon>
        <taxon>Desulfosporosinus</taxon>
    </lineage>
</organism>
<evidence type="ECO:0000256" key="8">
    <source>
        <dbReference type="HAMAP-Rule" id="MF_00601"/>
    </source>
</evidence>
<reference evidence="9 10" key="1">
    <citation type="submission" date="2019-03" db="EMBL/GenBank/DDBJ databases">
        <title>Draft Genome Sequence of Desulfosporosinus fructosivorans Strain 63.6F, Isolated from Marine Sediment in the Baltic Sea.</title>
        <authorList>
            <person name="Hausmann B."/>
            <person name="Vandieken V."/>
            <person name="Pjevac P."/>
            <person name="Schreck K."/>
            <person name="Herbold C.W."/>
            <person name="Loy A."/>
        </authorList>
    </citation>
    <scope>NUCLEOTIDE SEQUENCE [LARGE SCALE GENOMIC DNA]</scope>
    <source>
        <strain evidence="9 10">63.6F</strain>
    </source>
</reference>
<evidence type="ECO:0000256" key="6">
    <source>
        <dbReference type="ARBA" id="ARBA00067005"/>
    </source>
</evidence>
<name>A0A4Z0QYZ0_9FIRM</name>
<evidence type="ECO:0000256" key="4">
    <source>
        <dbReference type="ARBA" id="ARBA00024446"/>
    </source>
</evidence>
<dbReference type="GO" id="GO:0046336">
    <property type="term" value="P:ethanolamine catabolic process"/>
    <property type="evidence" value="ECO:0007669"/>
    <property type="project" value="UniProtKB-UniRule"/>
</dbReference>
<comment type="cofactor">
    <cofactor evidence="8">
        <name>adenosylcob(III)alamin</name>
        <dbReference type="ChEBI" id="CHEBI:18408"/>
    </cofactor>
    <text evidence="8">Binds between the large and small subunits.</text>
</comment>
<dbReference type="InterPro" id="IPR009246">
    <property type="entry name" value="EutC"/>
</dbReference>
<evidence type="ECO:0000256" key="2">
    <source>
        <dbReference type="ARBA" id="ARBA00023239"/>
    </source>
</evidence>
<comment type="function">
    <text evidence="8">Catalyzes the deamination of various vicinal amino-alcohols to oxo compounds. Allows this organism to utilize ethanolamine as the sole source of nitrogen and carbon in the presence of external vitamin B12.</text>
</comment>
<evidence type="ECO:0000256" key="1">
    <source>
        <dbReference type="ARBA" id="ARBA00022628"/>
    </source>
</evidence>
<dbReference type="PIRSF" id="PIRSF018982">
    <property type="entry name" value="EutC"/>
    <property type="match status" value="1"/>
</dbReference>
<dbReference type="UniPathway" id="UPA00560"/>
<keyword evidence="10" id="KW-1185">Reference proteome</keyword>
<dbReference type="GO" id="GO:0031419">
    <property type="term" value="F:cobalamin binding"/>
    <property type="evidence" value="ECO:0007669"/>
    <property type="project" value="UniProtKB-UniRule"/>
</dbReference>
<evidence type="ECO:0000256" key="5">
    <source>
        <dbReference type="ARBA" id="ARBA00052081"/>
    </source>
</evidence>
<keyword evidence="4 8" id="KW-1283">Bacterial microcompartment</keyword>
<comment type="subcellular location">
    <subcellularLocation>
        <location evidence="8">Bacterial microcompartment</location>
    </subcellularLocation>
</comment>
<proteinExistence type="inferred from homology"/>
<dbReference type="EMBL" id="SPQQ01000014">
    <property type="protein sequence ID" value="TGE35489.1"/>
    <property type="molecule type" value="Genomic_DNA"/>
</dbReference>
<dbReference type="PANTHER" id="PTHR39330">
    <property type="entry name" value="ETHANOLAMINE AMMONIA-LYASE LIGHT CHAIN"/>
    <property type="match status" value="1"/>
</dbReference>
<dbReference type="NCBIfam" id="NF003971">
    <property type="entry name" value="PRK05465.1"/>
    <property type="match status" value="1"/>
</dbReference>
<evidence type="ECO:0000313" key="9">
    <source>
        <dbReference type="EMBL" id="TGE35489.1"/>
    </source>
</evidence>
<feature type="binding site" evidence="8">
    <location>
        <position position="210"/>
    </location>
    <ligand>
        <name>adenosylcob(III)alamin</name>
        <dbReference type="ChEBI" id="CHEBI:18408"/>
    </ligand>
</feature>
<dbReference type="OrthoDB" id="114248at2"/>
<dbReference type="EC" id="4.3.1.7" evidence="6 8"/>